<evidence type="ECO:0000256" key="3">
    <source>
        <dbReference type="ARBA" id="ARBA00012163"/>
    </source>
</evidence>
<dbReference type="GO" id="GO:0005829">
    <property type="term" value="C:cytosol"/>
    <property type="evidence" value="ECO:0007669"/>
    <property type="project" value="TreeGrafter"/>
</dbReference>
<dbReference type="SUPFAM" id="SSF50249">
    <property type="entry name" value="Nucleic acid-binding proteins"/>
    <property type="match status" value="4"/>
</dbReference>
<dbReference type="STRING" id="1120989.SAMN02745227_01826"/>
<dbReference type="NCBIfam" id="TIGR02063">
    <property type="entry name" value="RNase_R"/>
    <property type="match status" value="1"/>
</dbReference>
<feature type="domain" description="S1 motif" evidence="9">
    <location>
        <begin position="621"/>
        <end position="701"/>
    </location>
</feature>
<evidence type="ECO:0000256" key="1">
    <source>
        <dbReference type="ARBA" id="ARBA00001849"/>
    </source>
</evidence>
<dbReference type="NCBIfam" id="TIGR00358">
    <property type="entry name" value="3_prime_RNase"/>
    <property type="match status" value="1"/>
</dbReference>
<dbReference type="PROSITE" id="PS50126">
    <property type="entry name" value="S1"/>
    <property type="match status" value="1"/>
</dbReference>
<dbReference type="SMART" id="SM00357">
    <property type="entry name" value="CSP"/>
    <property type="match status" value="2"/>
</dbReference>
<dbReference type="InterPro" id="IPR012340">
    <property type="entry name" value="NA-bd_OB-fold"/>
</dbReference>
<keyword evidence="5" id="KW-0540">Nuclease</keyword>
<dbReference type="AlphaFoldDB" id="A0A1M6QPT0"/>
<organism evidence="10 11">
    <name type="scientific">Anaerobranca californiensis DSM 14826</name>
    <dbReference type="NCBI Taxonomy" id="1120989"/>
    <lineage>
        <taxon>Bacteria</taxon>
        <taxon>Bacillati</taxon>
        <taxon>Bacillota</taxon>
        <taxon>Clostridia</taxon>
        <taxon>Eubacteriales</taxon>
        <taxon>Proteinivoracaceae</taxon>
        <taxon>Anaerobranca</taxon>
    </lineage>
</organism>
<dbReference type="Pfam" id="PF17876">
    <property type="entry name" value="CSD2"/>
    <property type="match status" value="1"/>
</dbReference>
<accession>A0A1M6QPT0</accession>
<dbReference type="EMBL" id="FRAI01000022">
    <property type="protein sequence ID" value="SHK22148.1"/>
    <property type="molecule type" value="Genomic_DNA"/>
</dbReference>
<evidence type="ECO:0000256" key="8">
    <source>
        <dbReference type="ARBA" id="ARBA00022884"/>
    </source>
</evidence>
<dbReference type="InterPro" id="IPR003029">
    <property type="entry name" value="S1_domain"/>
</dbReference>
<dbReference type="EC" id="3.1.13.1" evidence="3"/>
<keyword evidence="6" id="KW-0378">Hydrolase</keyword>
<dbReference type="InterPro" id="IPR040476">
    <property type="entry name" value="CSD2"/>
</dbReference>
<dbReference type="GO" id="GO:0006402">
    <property type="term" value="P:mRNA catabolic process"/>
    <property type="evidence" value="ECO:0007669"/>
    <property type="project" value="TreeGrafter"/>
</dbReference>
<dbReference type="PROSITE" id="PS01175">
    <property type="entry name" value="RIBONUCLEASE_II"/>
    <property type="match status" value="1"/>
</dbReference>
<dbReference type="Proteomes" id="UP000243547">
    <property type="component" value="Unassembled WGS sequence"/>
</dbReference>
<dbReference type="Pfam" id="PF00773">
    <property type="entry name" value="RNB"/>
    <property type="match status" value="1"/>
</dbReference>
<dbReference type="InterPro" id="IPR011129">
    <property type="entry name" value="CSD"/>
</dbReference>
<evidence type="ECO:0000256" key="6">
    <source>
        <dbReference type="ARBA" id="ARBA00022801"/>
    </source>
</evidence>
<dbReference type="GO" id="GO:0003723">
    <property type="term" value="F:RNA binding"/>
    <property type="evidence" value="ECO:0007669"/>
    <property type="project" value="UniProtKB-KW"/>
</dbReference>
<keyword evidence="4" id="KW-0963">Cytoplasm</keyword>
<evidence type="ECO:0000313" key="10">
    <source>
        <dbReference type="EMBL" id="SHK22148.1"/>
    </source>
</evidence>
<dbReference type="PANTHER" id="PTHR23355">
    <property type="entry name" value="RIBONUCLEASE"/>
    <property type="match status" value="1"/>
</dbReference>
<evidence type="ECO:0000313" key="11">
    <source>
        <dbReference type="Proteomes" id="UP000243547"/>
    </source>
</evidence>
<evidence type="ECO:0000256" key="5">
    <source>
        <dbReference type="ARBA" id="ARBA00022722"/>
    </source>
</evidence>
<dbReference type="InterPro" id="IPR022966">
    <property type="entry name" value="RNase_II/R_CS"/>
</dbReference>
<dbReference type="CDD" id="cd04471">
    <property type="entry name" value="S1_RNase_R"/>
    <property type="match status" value="1"/>
</dbReference>
<protein>
    <recommendedName>
        <fullName evidence="3">exoribonuclease II</fullName>
        <ecNumber evidence="3">3.1.13.1</ecNumber>
    </recommendedName>
</protein>
<comment type="subcellular location">
    <subcellularLocation>
        <location evidence="2">Cytoplasm</location>
    </subcellularLocation>
</comment>
<reference evidence="11" key="1">
    <citation type="submission" date="2016-11" db="EMBL/GenBank/DDBJ databases">
        <authorList>
            <person name="Varghese N."/>
            <person name="Submissions S."/>
        </authorList>
    </citation>
    <scope>NUCLEOTIDE SEQUENCE [LARGE SCALE GENOMIC DNA]</scope>
    <source>
        <strain evidence="11">DSM 14826</strain>
    </source>
</reference>
<name>A0A1M6QPT0_9FIRM</name>
<dbReference type="HAMAP" id="MF_01895">
    <property type="entry name" value="RNase_R"/>
    <property type="match status" value="1"/>
</dbReference>
<comment type="catalytic activity">
    <reaction evidence="1">
        <text>Exonucleolytic cleavage in the 3'- to 5'-direction to yield nucleoside 5'-phosphates.</text>
        <dbReference type="EC" id="3.1.13.1"/>
    </reaction>
</comment>
<keyword evidence="7" id="KW-0269">Exonuclease</keyword>
<dbReference type="Pfam" id="PF00575">
    <property type="entry name" value="S1"/>
    <property type="match status" value="1"/>
</dbReference>
<dbReference type="InterPro" id="IPR013223">
    <property type="entry name" value="RNase_B_OB_dom"/>
</dbReference>
<dbReference type="SMART" id="SM00316">
    <property type="entry name" value="S1"/>
    <property type="match status" value="1"/>
</dbReference>
<keyword evidence="11" id="KW-1185">Reference proteome</keyword>
<dbReference type="Pfam" id="PF08206">
    <property type="entry name" value="OB_RNB"/>
    <property type="match status" value="1"/>
</dbReference>
<dbReference type="PANTHER" id="PTHR23355:SF9">
    <property type="entry name" value="DIS3-LIKE EXONUCLEASE 2"/>
    <property type="match status" value="1"/>
</dbReference>
<evidence type="ECO:0000256" key="4">
    <source>
        <dbReference type="ARBA" id="ARBA00022490"/>
    </source>
</evidence>
<dbReference type="SMART" id="SM00955">
    <property type="entry name" value="RNB"/>
    <property type="match status" value="1"/>
</dbReference>
<dbReference type="OrthoDB" id="9764149at2"/>
<sequence>MKEKILQFMKEEAYKPLTLEELVSTFELKGKEIVQFQNILEEMEKEGEIIKTRSNRYGVPERMNLVVGLIQGHPKGYAFLIPINPDLDDVYISSTDLNGAMHNDKVVVRLHKGGFIGKKEGEVIRILNRANTTVVGTFVKSRNFAFVVPEDKRIAQDIFVSKGDFSGAENNDVVVVEITRWPEPRRNPEGRVIQRLGNKNAPGIDILAIMAKHKLPMEFPKSVLEELKDVPEIVREQDLKNRRDFRKLPIVTIDGEDAKDLDDAVYVKKGDNGNYHLSVHIADVSYYVQPNTEIDKEAYSRGTSVYLVDRVIPMLPEKLSNGICSLNPKVDRLTLSLVMEIDPTGKVVEYDIVPGVIKTVERMTYTAVNKILVDNDHETSERYKNLIPMFREMHELMEILNKRRMRRGAIDFDFPEAKVELDNEGKPVRIVPRERSVAEKIIEEFMLVANETVAEHIARMELPFIYRIHEKPALEKINSLNEFIFNFGYHLKGSADNIHSKAIQELLKKIKGKKEERIISTVALRSMKQAKYSSENLGHFGLAAQYYTHFTSPIRRYPDLIVHRILRWLITGQLTEKRIKNLSKNMPIYALHTSTQERKAEEAERETLDLKKVEYMERHLGEVFQGIISSVTNFGIFVELDNTVEGLVHISNMVDDYYHFNEKTYSLIGELTRKTYRLGDKVKVKVVKVNKEEKNIDFILISP</sequence>
<proteinExistence type="inferred from homology"/>
<feature type="non-terminal residue" evidence="10">
    <location>
        <position position="703"/>
    </location>
</feature>
<gene>
    <name evidence="10" type="ORF">SAMN02745227_01826</name>
</gene>
<dbReference type="InterPro" id="IPR011805">
    <property type="entry name" value="RNase_R"/>
</dbReference>
<dbReference type="GO" id="GO:0008859">
    <property type="term" value="F:exoribonuclease II activity"/>
    <property type="evidence" value="ECO:0007669"/>
    <property type="project" value="UniProtKB-EC"/>
</dbReference>
<evidence type="ECO:0000256" key="7">
    <source>
        <dbReference type="ARBA" id="ARBA00022839"/>
    </source>
</evidence>
<dbReference type="InterPro" id="IPR004476">
    <property type="entry name" value="RNase_II/RNase_R"/>
</dbReference>
<dbReference type="InterPro" id="IPR050180">
    <property type="entry name" value="RNR_Ribonuclease"/>
</dbReference>
<keyword evidence="8" id="KW-0694">RNA-binding</keyword>
<dbReference type="RefSeq" id="WP_072908152.1">
    <property type="nucleotide sequence ID" value="NZ_FRAI01000022.1"/>
</dbReference>
<evidence type="ECO:0000259" key="9">
    <source>
        <dbReference type="PROSITE" id="PS50126"/>
    </source>
</evidence>
<dbReference type="InterPro" id="IPR001900">
    <property type="entry name" value="RNase_II/R"/>
</dbReference>
<dbReference type="Gene3D" id="2.40.50.140">
    <property type="entry name" value="Nucleic acid-binding proteins"/>
    <property type="match status" value="3"/>
</dbReference>
<evidence type="ECO:0000256" key="2">
    <source>
        <dbReference type="ARBA" id="ARBA00004496"/>
    </source>
</evidence>